<organism evidence="2 3">
    <name type="scientific">Sorghum bicolor</name>
    <name type="common">Sorghum</name>
    <name type="synonym">Sorghum vulgare</name>
    <dbReference type="NCBI Taxonomy" id="4558"/>
    <lineage>
        <taxon>Eukaryota</taxon>
        <taxon>Viridiplantae</taxon>
        <taxon>Streptophyta</taxon>
        <taxon>Embryophyta</taxon>
        <taxon>Tracheophyta</taxon>
        <taxon>Spermatophyta</taxon>
        <taxon>Magnoliopsida</taxon>
        <taxon>Liliopsida</taxon>
        <taxon>Poales</taxon>
        <taxon>Poaceae</taxon>
        <taxon>PACMAD clade</taxon>
        <taxon>Panicoideae</taxon>
        <taxon>Andropogonodae</taxon>
        <taxon>Andropogoneae</taxon>
        <taxon>Sorghinae</taxon>
        <taxon>Sorghum</taxon>
    </lineage>
</organism>
<dbReference type="KEGG" id="sbi:8078152"/>
<comment type="caution">
    <text evidence="2">The sequence shown here is derived from an EMBL/GenBank/DDBJ whole genome shotgun (WGS) entry which is preliminary data.</text>
</comment>
<dbReference type="OrthoDB" id="678977at2759"/>
<dbReference type="Gramene" id="EES00613">
    <property type="protein sequence ID" value="EES00613"/>
    <property type="gene ID" value="SORBI_3003G139700"/>
</dbReference>
<dbReference type="InterPro" id="IPR049932">
    <property type="entry name" value="NEAP1-4"/>
</dbReference>
<dbReference type="PANTHER" id="PTHR48145:SF2">
    <property type="match status" value="1"/>
</dbReference>
<sequence>MSVSESTAIPSSLSSSLELDPLLKDLVEKKLTLKRNVTAMATELKDARNRLASQELLLAQELEARKVAELKARNLEDEVSKLQKCLEDKDEQLRASLYSTEQFRNELDGLRSQLSVIQATAESTAVSAKTTMLHCSYLLGKLNDKNSLMTEGEFPVNNVSEQLNQLDKYHESRDPSLRQFKDCCSLRTESDITDAFAKAGFHIVNEILNIHSDVPSKNSENIDQDLVLEDDGVAKLRQRITVLSAHWENRSKELESQLDKHRRTAQEMKRRVTRLELSIQEPRSRLPKFQRLREKRNRALTLKEVRNQTAVEQPTCSGSGDKHNLWESSAFKLIASMSMLVLFTLAKR</sequence>
<name>A0A921UM97_SORBI</name>
<reference evidence="2" key="2">
    <citation type="submission" date="2020-10" db="EMBL/GenBank/DDBJ databases">
        <authorList>
            <person name="Cooper E.A."/>
            <person name="Brenton Z.W."/>
            <person name="Flinn B.S."/>
            <person name="Jenkins J."/>
            <person name="Shu S."/>
            <person name="Flowers D."/>
            <person name="Luo F."/>
            <person name="Wang Y."/>
            <person name="Xia P."/>
            <person name="Barry K."/>
            <person name="Daum C."/>
            <person name="Lipzen A."/>
            <person name="Yoshinaga Y."/>
            <person name="Schmutz J."/>
            <person name="Saski C."/>
            <person name="Vermerris W."/>
            <person name="Kresovich S."/>
        </authorList>
    </citation>
    <scope>NUCLEOTIDE SEQUENCE</scope>
</reference>
<reference evidence="2" key="1">
    <citation type="journal article" date="2019" name="BMC Genomics">
        <title>A new reference genome for Sorghum bicolor reveals high levels of sequence similarity between sweet and grain genotypes: implications for the genetics of sugar metabolism.</title>
        <authorList>
            <person name="Cooper E.A."/>
            <person name="Brenton Z.W."/>
            <person name="Flinn B.S."/>
            <person name="Jenkins J."/>
            <person name="Shu S."/>
            <person name="Flowers D."/>
            <person name="Luo F."/>
            <person name="Wang Y."/>
            <person name="Xia P."/>
            <person name="Barry K."/>
            <person name="Daum C."/>
            <person name="Lipzen A."/>
            <person name="Yoshinaga Y."/>
            <person name="Schmutz J."/>
            <person name="Saski C."/>
            <person name="Vermerris W."/>
            <person name="Kresovich S."/>
        </authorList>
    </citation>
    <scope>NUCLEOTIDE SEQUENCE</scope>
</reference>
<dbReference type="AlphaFoldDB" id="A0A921UM97"/>
<feature type="coiled-coil region" evidence="1">
    <location>
        <begin position="244"/>
        <end position="278"/>
    </location>
</feature>
<dbReference type="EMBL" id="CM027682">
    <property type="protein sequence ID" value="KAG0537417.1"/>
    <property type="molecule type" value="Genomic_DNA"/>
</dbReference>
<evidence type="ECO:0000313" key="3">
    <source>
        <dbReference type="Proteomes" id="UP000807115"/>
    </source>
</evidence>
<protein>
    <submittedName>
        <fullName evidence="2">Uncharacterized protein</fullName>
    </submittedName>
</protein>
<evidence type="ECO:0000256" key="1">
    <source>
        <dbReference type="SAM" id="Coils"/>
    </source>
</evidence>
<evidence type="ECO:0000313" key="2">
    <source>
        <dbReference type="EMBL" id="KAG0537417.1"/>
    </source>
</evidence>
<keyword evidence="1" id="KW-0175">Coiled coil</keyword>
<feature type="coiled-coil region" evidence="1">
    <location>
        <begin position="44"/>
        <end position="92"/>
    </location>
</feature>
<dbReference type="PANTHER" id="PTHR48145">
    <property type="entry name" value="NUCLEAR ENVELOPE-ASSOCIATED PROTEIN 1"/>
    <property type="match status" value="1"/>
</dbReference>
<proteinExistence type="predicted"/>
<dbReference type="Proteomes" id="UP000807115">
    <property type="component" value="Chromosome 3"/>
</dbReference>
<accession>A0A921UM97</accession>
<gene>
    <name evidence="2" type="ORF">BDA96_03G146400</name>
</gene>